<dbReference type="EMBL" id="CP017634">
    <property type="protein sequence ID" value="ATW24293.1"/>
    <property type="molecule type" value="Genomic_DNA"/>
</dbReference>
<feature type="transmembrane region" description="Helical" evidence="5">
    <location>
        <begin position="83"/>
        <end position="110"/>
    </location>
</feature>
<keyword evidence="4 5" id="KW-0472">Membrane</keyword>
<evidence type="ECO:0000313" key="6">
    <source>
        <dbReference type="EMBL" id="ATW24293.1"/>
    </source>
</evidence>
<name>A0A3G1KP96_FORW1</name>
<evidence type="ECO:0000256" key="3">
    <source>
        <dbReference type="ARBA" id="ARBA00022989"/>
    </source>
</evidence>
<proteinExistence type="predicted"/>
<dbReference type="AlphaFoldDB" id="A0A3G1KP96"/>
<dbReference type="RefSeq" id="WP_148133471.1">
    <property type="nucleotide sequence ID" value="NZ_CP017634.1"/>
</dbReference>
<keyword evidence="2 5" id="KW-0812">Transmembrane</keyword>
<dbReference type="GO" id="GO:0016020">
    <property type="term" value="C:membrane"/>
    <property type="evidence" value="ECO:0007669"/>
    <property type="project" value="UniProtKB-SubCell"/>
</dbReference>
<comment type="subcellular location">
    <subcellularLocation>
        <location evidence="1">Membrane</location>
        <topology evidence="1">Multi-pass membrane protein</topology>
    </subcellularLocation>
</comment>
<organism evidence="6 7">
    <name type="scientific">Formimonas warabiya</name>
    <dbReference type="NCBI Taxonomy" id="1761012"/>
    <lineage>
        <taxon>Bacteria</taxon>
        <taxon>Bacillati</taxon>
        <taxon>Bacillota</taxon>
        <taxon>Clostridia</taxon>
        <taxon>Eubacteriales</taxon>
        <taxon>Peptococcaceae</taxon>
        <taxon>Candidatus Formimonas</taxon>
    </lineage>
</organism>
<dbReference type="PANTHER" id="PTHR39157">
    <property type="entry name" value="INTEGRAL MEMBRANE PROTEIN-RELATED"/>
    <property type="match status" value="1"/>
</dbReference>
<protein>
    <submittedName>
        <fullName evidence="6">Crp/Fnr family transcriptional regulator</fullName>
    </submittedName>
</protein>
<dbReference type="Pfam" id="PF07681">
    <property type="entry name" value="DoxX"/>
    <property type="match status" value="1"/>
</dbReference>
<dbReference type="KEGG" id="fwa:DCMF_05355"/>
<feature type="transmembrane region" description="Helical" evidence="5">
    <location>
        <begin position="130"/>
        <end position="150"/>
    </location>
</feature>
<reference evidence="6 7" key="1">
    <citation type="submission" date="2016-10" db="EMBL/GenBank/DDBJ databases">
        <title>Complete Genome Sequence of Peptococcaceae strain DCMF.</title>
        <authorList>
            <person name="Edwards R.J."/>
            <person name="Holland S.I."/>
            <person name="Deshpande N.P."/>
            <person name="Wong Y.K."/>
            <person name="Ertan H."/>
            <person name="Manefield M."/>
            <person name="Russell T.L."/>
            <person name="Lee M.J."/>
        </authorList>
    </citation>
    <scope>NUCLEOTIDE SEQUENCE [LARGE SCALE GENOMIC DNA]</scope>
    <source>
        <strain evidence="6 7">DCMF</strain>
    </source>
</reference>
<sequence>MKRLFTDPKFALLWTIIRIWLGVQWLEAGLSKMGNPAWTGDKAGTAVTGFLSNAVKLAGGEHPAVQSWYASFLQNFALPNAKIFSYLVSFGEVAVGIGLILGCLTTFALIGGALLNLNFMLSGATSTNPILYTAALILLVAGINASRIGLDYFIFKKKIKKQTGFSVNKISMLK</sequence>
<gene>
    <name evidence="6" type="ORF">DCMF_05355</name>
</gene>
<keyword evidence="7" id="KW-1185">Reference proteome</keyword>
<evidence type="ECO:0000256" key="5">
    <source>
        <dbReference type="SAM" id="Phobius"/>
    </source>
</evidence>
<dbReference type="PANTHER" id="PTHR39157:SF1">
    <property type="entry name" value="DOXX FAMILY PROTEIN"/>
    <property type="match status" value="1"/>
</dbReference>
<dbReference type="OrthoDB" id="26941at2"/>
<dbReference type="InterPro" id="IPR032808">
    <property type="entry name" value="DoxX"/>
</dbReference>
<evidence type="ECO:0000256" key="2">
    <source>
        <dbReference type="ARBA" id="ARBA00022692"/>
    </source>
</evidence>
<evidence type="ECO:0000313" key="7">
    <source>
        <dbReference type="Proteomes" id="UP000323521"/>
    </source>
</evidence>
<evidence type="ECO:0000256" key="1">
    <source>
        <dbReference type="ARBA" id="ARBA00004141"/>
    </source>
</evidence>
<evidence type="ECO:0000256" key="4">
    <source>
        <dbReference type="ARBA" id="ARBA00023136"/>
    </source>
</evidence>
<keyword evidence="3 5" id="KW-1133">Transmembrane helix</keyword>
<dbReference type="Proteomes" id="UP000323521">
    <property type="component" value="Chromosome"/>
</dbReference>
<accession>A0A3G1KP96</accession>